<dbReference type="GO" id="GO:0006879">
    <property type="term" value="P:intracellular iron ion homeostasis"/>
    <property type="evidence" value="ECO:0007669"/>
    <property type="project" value="TreeGrafter"/>
</dbReference>
<feature type="domain" description="Copper-fist" evidence="9">
    <location>
        <begin position="6"/>
        <end position="41"/>
    </location>
</feature>
<dbReference type="GO" id="GO:0005634">
    <property type="term" value="C:nucleus"/>
    <property type="evidence" value="ECO:0007669"/>
    <property type="project" value="UniProtKB-SubCell"/>
</dbReference>
<dbReference type="SMART" id="SM00412">
    <property type="entry name" value="Cu_FIST"/>
    <property type="match status" value="1"/>
</dbReference>
<evidence type="ECO:0000313" key="11">
    <source>
        <dbReference type="Proteomes" id="UP000184188"/>
    </source>
</evidence>
<evidence type="ECO:0000313" key="10">
    <source>
        <dbReference type="EMBL" id="OJJ49934.1"/>
    </source>
</evidence>
<keyword evidence="5" id="KW-0805">Transcription regulation</keyword>
<dbReference type="Gene3D" id="3.90.430.10">
    <property type="entry name" value="Copper fist DNA-binding domain"/>
    <property type="match status" value="1"/>
</dbReference>
<dbReference type="GO" id="GO:0006878">
    <property type="term" value="P:intracellular copper ion homeostasis"/>
    <property type="evidence" value="ECO:0007669"/>
    <property type="project" value="TreeGrafter"/>
</dbReference>
<dbReference type="PROSITE" id="PS50073">
    <property type="entry name" value="COPPER_FIST_2"/>
    <property type="match status" value="1"/>
</dbReference>
<evidence type="ECO:0000256" key="4">
    <source>
        <dbReference type="ARBA" id="ARBA00023008"/>
    </source>
</evidence>
<proteinExistence type="predicted"/>
<protein>
    <recommendedName>
        <fullName evidence="9">Copper-fist domain-containing protein</fullName>
    </recommendedName>
</protein>
<dbReference type="VEuPathDB" id="FungiDB:ASPZODRAFT_89582"/>
<evidence type="ECO:0000256" key="2">
    <source>
        <dbReference type="ARBA" id="ARBA00022723"/>
    </source>
</evidence>
<organism evidence="10 11">
    <name type="scientific">Penicilliopsis zonata CBS 506.65</name>
    <dbReference type="NCBI Taxonomy" id="1073090"/>
    <lineage>
        <taxon>Eukaryota</taxon>
        <taxon>Fungi</taxon>
        <taxon>Dikarya</taxon>
        <taxon>Ascomycota</taxon>
        <taxon>Pezizomycotina</taxon>
        <taxon>Eurotiomycetes</taxon>
        <taxon>Eurotiomycetidae</taxon>
        <taxon>Eurotiales</taxon>
        <taxon>Aspergillaceae</taxon>
        <taxon>Penicilliopsis</taxon>
    </lineage>
</organism>
<dbReference type="EMBL" id="KV878337">
    <property type="protein sequence ID" value="OJJ49934.1"/>
    <property type="molecule type" value="Genomic_DNA"/>
</dbReference>
<evidence type="ECO:0000256" key="5">
    <source>
        <dbReference type="ARBA" id="ARBA00023015"/>
    </source>
</evidence>
<feature type="compositionally biased region" description="Polar residues" evidence="8">
    <location>
        <begin position="218"/>
        <end position="231"/>
    </location>
</feature>
<gene>
    <name evidence="10" type="ORF">ASPZODRAFT_89582</name>
</gene>
<evidence type="ECO:0000256" key="6">
    <source>
        <dbReference type="ARBA" id="ARBA00023163"/>
    </source>
</evidence>
<keyword evidence="2" id="KW-0479">Metal-binding</keyword>
<dbReference type="Proteomes" id="UP000184188">
    <property type="component" value="Unassembled WGS sequence"/>
</dbReference>
<sequence>MPLDEEGAKWSCEPCIRGHRSSKCQHFDRMMMKVPKAGRPLAKCPHPKGNCSCQKLYAFMVRIPKGSTCLCRPVYQVPSGMSESGFSTPSASAAPGSSPAPSGRIQKPSRRQSNLHVAPENIERALNSLPKVDRHLIKNESLSHIPANNHSSPKEYSDTSSPRSPPAVFNLQRSLPPVEEKVSAAGGCCSNKPQPPKLSPKSGSCCGQSKAKPGIKPSESTIPAHSKPNSTIDVARAPPSSTHATDYSLWQGIGSAGQGPHNLSYAQQVNPFQSPVYMNEYGLSPAPASFLGPLSSEFRQAGGNHNHGYIDSVQPGHYQGTDNQPILDADTIHDCSCGDDCQCLGCASHPFNHTTRQHVQEMGFIVTLDGQVEGSLRSNGLQTVSSPFPGENSTAVLNNSLPHFDHILNTTPLPDNIAMYSEHFPSSGFNSSFPSPPAEYASGQQMMEPSEYYTIAYPVGLPSTCSDVTGSCQCGNDCTCLGCLTHSGHSGLTTEGGFPGHTSLSHL</sequence>
<evidence type="ECO:0000256" key="3">
    <source>
        <dbReference type="ARBA" id="ARBA00022833"/>
    </source>
</evidence>
<keyword evidence="4" id="KW-0186">Copper</keyword>
<dbReference type="OrthoDB" id="5600085at2759"/>
<reference evidence="11" key="1">
    <citation type="journal article" date="2017" name="Genome Biol.">
        <title>Comparative genomics reveals high biological diversity and specific adaptations in the industrially and medically important fungal genus Aspergillus.</title>
        <authorList>
            <person name="de Vries R.P."/>
            <person name="Riley R."/>
            <person name="Wiebenga A."/>
            <person name="Aguilar-Osorio G."/>
            <person name="Amillis S."/>
            <person name="Uchima C.A."/>
            <person name="Anderluh G."/>
            <person name="Asadollahi M."/>
            <person name="Askin M."/>
            <person name="Barry K."/>
            <person name="Battaglia E."/>
            <person name="Bayram O."/>
            <person name="Benocci T."/>
            <person name="Braus-Stromeyer S.A."/>
            <person name="Caldana C."/>
            <person name="Canovas D."/>
            <person name="Cerqueira G.C."/>
            <person name="Chen F."/>
            <person name="Chen W."/>
            <person name="Choi C."/>
            <person name="Clum A."/>
            <person name="Dos Santos R.A."/>
            <person name="Damasio A.R."/>
            <person name="Diallinas G."/>
            <person name="Emri T."/>
            <person name="Fekete E."/>
            <person name="Flipphi M."/>
            <person name="Freyberg S."/>
            <person name="Gallo A."/>
            <person name="Gournas C."/>
            <person name="Habgood R."/>
            <person name="Hainaut M."/>
            <person name="Harispe M.L."/>
            <person name="Henrissat B."/>
            <person name="Hilden K.S."/>
            <person name="Hope R."/>
            <person name="Hossain A."/>
            <person name="Karabika E."/>
            <person name="Karaffa L."/>
            <person name="Karanyi Z."/>
            <person name="Krasevec N."/>
            <person name="Kuo A."/>
            <person name="Kusch H."/>
            <person name="LaButti K."/>
            <person name="Lagendijk E.L."/>
            <person name="Lapidus A."/>
            <person name="Levasseur A."/>
            <person name="Lindquist E."/>
            <person name="Lipzen A."/>
            <person name="Logrieco A.F."/>
            <person name="MacCabe A."/>
            <person name="Maekelae M.R."/>
            <person name="Malavazi I."/>
            <person name="Melin P."/>
            <person name="Meyer V."/>
            <person name="Mielnichuk N."/>
            <person name="Miskei M."/>
            <person name="Molnar A.P."/>
            <person name="Mule G."/>
            <person name="Ngan C.Y."/>
            <person name="Orejas M."/>
            <person name="Orosz E."/>
            <person name="Ouedraogo J.P."/>
            <person name="Overkamp K.M."/>
            <person name="Park H.-S."/>
            <person name="Perrone G."/>
            <person name="Piumi F."/>
            <person name="Punt P.J."/>
            <person name="Ram A.F."/>
            <person name="Ramon A."/>
            <person name="Rauscher S."/>
            <person name="Record E."/>
            <person name="Riano-Pachon D.M."/>
            <person name="Robert V."/>
            <person name="Roehrig J."/>
            <person name="Ruller R."/>
            <person name="Salamov A."/>
            <person name="Salih N.S."/>
            <person name="Samson R.A."/>
            <person name="Sandor E."/>
            <person name="Sanguinetti M."/>
            <person name="Schuetze T."/>
            <person name="Sepcic K."/>
            <person name="Shelest E."/>
            <person name="Sherlock G."/>
            <person name="Sophianopoulou V."/>
            <person name="Squina F.M."/>
            <person name="Sun H."/>
            <person name="Susca A."/>
            <person name="Todd R.B."/>
            <person name="Tsang A."/>
            <person name="Unkles S.E."/>
            <person name="van de Wiele N."/>
            <person name="van Rossen-Uffink D."/>
            <person name="Oliveira J.V."/>
            <person name="Vesth T.C."/>
            <person name="Visser J."/>
            <person name="Yu J.-H."/>
            <person name="Zhou M."/>
            <person name="Andersen M.R."/>
            <person name="Archer D.B."/>
            <person name="Baker S.E."/>
            <person name="Benoit I."/>
            <person name="Brakhage A.A."/>
            <person name="Braus G.H."/>
            <person name="Fischer R."/>
            <person name="Frisvad J.C."/>
            <person name="Goldman G.H."/>
            <person name="Houbraken J."/>
            <person name="Oakley B."/>
            <person name="Pocsi I."/>
            <person name="Scazzocchio C."/>
            <person name="Seiboth B."/>
            <person name="vanKuyk P.A."/>
            <person name="Wortman J."/>
            <person name="Dyer P.S."/>
            <person name="Grigoriev I.V."/>
        </authorList>
    </citation>
    <scope>NUCLEOTIDE SEQUENCE [LARGE SCALE GENOMIC DNA]</scope>
    <source>
        <strain evidence="11">CBS 506.65</strain>
    </source>
</reference>
<dbReference type="GO" id="GO:0000981">
    <property type="term" value="F:DNA-binding transcription factor activity, RNA polymerase II-specific"/>
    <property type="evidence" value="ECO:0007669"/>
    <property type="project" value="TreeGrafter"/>
</dbReference>
<dbReference type="Pfam" id="PF00649">
    <property type="entry name" value="Copper-fist"/>
    <property type="match status" value="1"/>
</dbReference>
<dbReference type="PANTHER" id="PTHR28088:SF9">
    <property type="entry name" value="TRANSCRIPTION FACTOR GRISEA, PUTATIVE (AFU_ORTHOLOGUE AFUA_1G13190)-RELATED"/>
    <property type="match status" value="1"/>
</dbReference>
<keyword evidence="6" id="KW-0804">Transcription</keyword>
<keyword evidence="7" id="KW-0539">Nucleus</keyword>
<dbReference type="InterPro" id="IPR036395">
    <property type="entry name" value="Cu_fist_DNA-bd_dom_sf"/>
</dbReference>
<feature type="compositionally biased region" description="Low complexity" evidence="8">
    <location>
        <begin position="84"/>
        <end position="103"/>
    </location>
</feature>
<keyword evidence="3" id="KW-0862">Zinc</keyword>
<comment type="subcellular location">
    <subcellularLocation>
        <location evidence="1">Nucleus</location>
    </subcellularLocation>
</comment>
<evidence type="ECO:0000256" key="1">
    <source>
        <dbReference type="ARBA" id="ARBA00004123"/>
    </source>
</evidence>
<keyword evidence="11" id="KW-1185">Reference proteome</keyword>
<dbReference type="PANTHER" id="PTHR28088">
    <property type="entry name" value="TRANSCRIPTIONAL ACTIVATOR HAA1-RELATED"/>
    <property type="match status" value="1"/>
</dbReference>
<feature type="region of interest" description="Disordered" evidence="8">
    <location>
        <begin position="82"/>
        <end position="119"/>
    </location>
</feature>
<dbReference type="SMART" id="SM01090">
    <property type="entry name" value="Copper-fist"/>
    <property type="match status" value="1"/>
</dbReference>
<dbReference type="InterPro" id="IPR001083">
    <property type="entry name" value="Cu_fist_DNA-bd_dom"/>
</dbReference>
<evidence type="ECO:0000256" key="8">
    <source>
        <dbReference type="SAM" id="MobiDB-lite"/>
    </source>
</evidence>
<dbReference type="GO" id="GO:0045944">
    <property type="term" value="P:positive regulation of transcription by RNA polymerase II"/>
    <property type="evidence" value="ECO:0007669"/>
    <property type="project" value="TreeGrafter"/>
</dbReference>
<feature type="region of interest" description="Disordered" evidence="8">
    <location>
        <begin position="183"/>
        <end position="231"/>
    </location>
</feature>
<dbReference type="GeneID" id="34616827"/>
<evidence type="ECO:0000256" key="7">
    <source>
        <dbReference type="ARBA" id="ARBA00023242"/>
    </source>
</evidence>
<accession>A0A1L9SS28</accession>
<dbReference type="STRING" id="1073090.A0A1L9SS28"/>
<dbReference type="RefSeq" id="XP_022584444.1">
    <property type="nucleotide sequence ID" value="XM_022730363.1"/>
</dbReference>
<name>A0A1L9SS28_9EURO</name>
<dbReference type="GO" id="GO:0000978">
    <property type="term" value="F:RNA polymerase II cis-regulatory region sequence-specific DNA binding"/>
    <property type="evidence" value="ECO:0007669"/>
    <property type="project" value="TreeGrafter"/>
</dbReference>
<feature type="compositionally biased region" description="Polar residues" evidence="8">
    <location>
        <begin position="141"/>
        <end position="151"/>
    </location>
</feature>
<dbReference type="GO" id="GO:0005507">
    <property type="term" value="F:copper ion binding"/>
    <property type="evidence" value="ECO:0007669"/>
    <property type="project" value="InterPro"/>
</dbReference>
<evidence type="ECO:0000259" key="9">
    <source>
        <dbReference type="PROSITE" id="PS50073"/>
    </source>
</evidence>
<dbReference type="AlphaFoldDB" id="A0A1L9SS28"/>
<dbReference type="SUPFAM" id="SSF57879">
    <property type="entry name" value="Zinc domain conserved in yeast copper-regulated transcription factors"/>
    <property type="match status" value="1"/>
</dbReference>
<dbReference type="InterPro" id="IPR051763">
    <property type="entry name" value="Copper_Homeo_Regul"/>
</dbReference>
<dbReference type="FunFam" id="3.90.430.10:FF:000001">
    <property type="entry name" value="Copper fist DNA-binding protein"/>
    <property type="match status" value="1"/>
</dbReference>
<feature type="region of interest" description="Disordered" evidence="8">
    <location>
        <begin position="141"/>
        <end position="170"/>
    </location>
</feature>